<dbReference type="Gene3D" id="3.10.290.10">
    <property type="entry name" value="RNA-binding S4 domain"/>
    <property type="match status" value="1"/>
</dbReference>
<dbReference type="GO" id="GO:0042274">
    <property type="term" value="P:ribosomal small subunit biogenesis"/>
    <property type="evidence" value="ECO:0007669"/>
    <property type="project" value="TreeGrafter"/>
</dbReference>
<dbReference type="PROSITE" id="PS00632">
    <property type="entry name" value="RIBOSOMAL_S4"/>
    <property type="match status" value="1"/>
</dbReference>
<dbReference type="FunFam" id="3.10.290.10:FF:000001">
    <property type="entry name" value="30S ribosomal protein S4"/>
    <property type="match status" value="1"/>
</dbReference>
<organism evidence="7">
    <name type="scientific">bioreactor metagenome</name>
    <dbReference type="NCBI Taxonomy" id="1076179"/>
    <lineage>
        <taxon>unclassified sequences</taxon>
        <taxon>metagenomes</taxon>
        <taxon>ecological metagenomes</taxon>
    </lineage>
</organism>
<dbReference type="NCBIfam" id="NF003717">
    <property type="entry name" value="PRK05327.1"/>
    <property type="match status" value="1"/>
</dbReference>
<dbReference type="InterPro" id="IPR036986">
    <property type="entry name" value="S4_RNA-bd_sf"/>
</dbReference>
<dbReference type="Pfam" id="PF01479">
    <property type="entry name" value="S4"/>
    <property type="match status" value="1"/>
</dbReference>
<dbReference type="SUPFAM" id="SSF55174">
    <property type="entry name" value="Alpha-L RNA-binding motif"/>
    <property type="match status" value="1"/>
</dbReference>
<evidence type="ECO:0000256" key="1">
    <source>
        <dbReference type="ARBA" id="ARBA00007465"/>
    </source>
</evidence>
<accession>A0A645FAF3</accession>
<dbReference type="Gene3D" id="1.10.1050.10">
    <property type="entry name" value="Ribosomal Protein S4 Delta 41, Chain A, domain 1"/>
    <property type="match status" value="1"/>
</dbReference>
<evidence type="ECO:0000256" key="5">
    <source>
        <dbReference type="ARBA" id="ARBA00023274"/>
    </source>
</evidence>
<dbReference type="GO" id="GO:0003735">
    <property type="term" value="F:structural constituent of ribosome"/>
    <property type="evidence" value="ECO:0007669"/>
    <property type="project" value="TreeGrafter"/>
</dbReference>
<keyword evidence="5" id="KW-0687">Ribonucleoprotein</keyword>
<feature type="domain" description="RNA-binding S4" evidence="6">
    <location>
        <begin position="7"/>
        <end position="71"/>
    </location>
</feature>
<keyword evidence="3" id="KW-0694">RNA-binding</keyword>
<comment type="caution">
    <text evidence="7">The sequence shown here is derived from an EMBL/GenBank/DDBJ whole genome shotgun (WGS) entry which is preliminary data.</text>
</comment>
<evidence type="ECO:0000256" key="2">
    <source>
        <dbReference type="ARBA" id="ARBA00022730"/>
    </source>
</evidence>
<keyword evidence="2" id="KW-0699">rRNA-binding</keyword>
<evidence type="ECO:0000313" key="7">
    <source>
        <dbReference type="EMBL" id="MPN10542.1"/>
    </source>
</evidence>
<sequence length="113" mass="12997">MLSLLERRLDNVVYRAGMAPTRASARQLVNHNHFTVNGEKMNIPSYKVQVGDAIALKDKSTHIPQVSDVMKEEKVLPAWLERKNAQIKIAKLPVREDISEKIDEQLIVEFYNR</sequence>
<evidence type="ECO:0000256" key="3">
    <source>
        <dbReference type="ARBA" id="ARBA00022884"/>
    </source>
</evidence>
<dbReference type="SMART" id="SM00363">
    <property type="entry name" value="S4"/>
    <property type="match status" value="1"/>
</dbReference>
<gene>
    <name evidence="7" type="primary">rpsD_42</name>
    <name evidence="7" type="ORF">SDC9_157837</name>
</gene>
<proteinExistence type="inferred from homology"/>
<dbReference type="PROSITE" id="PS50889">
    <property type="entry name" value="S4"/>
    <property type="match status" value="1"/>
</dbReference>
<dbReference type="GO" id="GO:0019843">
    <property type="term" value="F:rRNA binding"/>
    <property type="evidence" value="ECO:0007669"/>
    <property type="project" value="UniProtKB-KW"/>
</dbReference>
<name>A0A645FAF3_9ZZZZ</name>
<dbReference type="InterPro" id="IPR022801">
    <property type="entry name" value="Ribosomal_uS4"/>
</dbReference>
<comment type="similarity">
    <text evidence="1">Belongs to the universal ribosomal protein uS4 family.</text>
</comment>
<dbReference type="EMBL" id="VSSQ01056699">
    <property type="protein sequence ID" value="MPN10542.1"/>
    <property type="molecule type" value="Genomic_DNA"/>
</dbReference>
<dbReference type="InterPro" id="IPR018079">
    <property type="entry name" value="Ribosomal_uS4_CS"/>
</dbReference>
<dbReference type="CDD" id="cd00165">
    <property type="entry name" value="S4"/>
    <property type="match status" value="1"/>
</dbReference>
<dbReference type="InterPro" id="IPR002942">
    <property type="entry name" value="S4_RNA-bd"/>
</dbReference>
<evidence type="ECO:0000259" key="6">
    <source>
        <dbReference type="SMART" id="SM00363"/>
    </source>
</evidence>
<protein>
    <submittedName>
        <fullName evidence="7">30S ribosomal protein S4</fullName>
    </submittedName>
</protein>
<keyword evidence="4 7" id="KW-0689">Ribosomal protein</keyword>
<dbReference type="PANTHER" id="PTHR11831:SF4">
    <property type="entry name" value="SMALL RIBOSOMAL SUBUNIT PROTEIN US4M"/>
    <property type="match status" value="1"/>
</dbReference>
<dbReference type="GO" id="GO:0015935">
    <property type="term" value="C:small ribosomal subunit"/>
    <property type="evidence" value="ECO:0007669"/>
    <property type="project" value="TreeGrafter"/>
</dbReference>
<dbReference type="PANTHER" id="PTHR11831">
    <property type="entry name" value="30S 40S RIBOSOMAL PROTEIN"/>
    <property type="match status" value="1"/>
</dbReference>
<evidence type="ECO:0000256" key="4">
    <source>
        <dbReference type="ARBA" id="ARBA00022980"/>
    </source>
</evidence>
<reference evidence="7" key="1">
    <citation type="submission" date="2019-08" db="EMBL/GenBank/DDBJ databases">
        <authorList>
            <person name="Kucharzyk K."/>
            <person name="Murdoch R.W."/>
            <person name="Higgins S."/>
            <person name="Loffler F."/>
        </authorList>
    </citation>
    <scope>NUCLEOTIDE SEQUENCE</scope>
</reference>
<dbReference type="AlphaFoldDB" id="A0A645FAF3"/>